<evidence type="ECO:0000256" key="1">
    <source>
        <dbReference type="SAM" id="Coils"/>
    </source>
</evidence>
<keyword evidence="2" id="KW-1133">Transmembrane helix</keyword>
<accession>A0AB40AZD9</accession>
<proteinExistence type="predicted"/>
<dbReference type="Proteomes" id="UP001515500">
    <property type="component" value="Unplaced"/>
</dbReference>
<evidence type="ECO:0000256" key="2">
    <source>
        <dbReference type="SAM" id="Phobius"/>
    </source>
</evidence>
<dbReference type="RefSeq" id="XP_039120386.1">
    <property type="nucleotide sequence ID" value="XM_039264452.1"/>
</dbReference>
<keyword evidence="2" id="KW-0812">Transmembrane</keyword>
<organism evidence="3 4">
    <name type="scientific">Dioscorea cayennensis subsp. rotundata</name>
    <name type="common">White Guinea yam</name>
    <name type="synonym">Dioscorea rotundata</name>
    <dbReference type="NCBI Taxonomy" id="55577"/>
    <lineage>
        <taxon>Eukaryota</taxon>
        <taxon>Viridiplantae</taxon>
        <taxon>Streptophyta</taxon>
        <taxon>Embryophyta</taxon>
        <taxon>Tracheophyta</taxon>
        <taxon>Spermatophyta</taxon>
        <taxon>Magnoliopsida</taxon>
        <taxon>Liliopsida</taxon>
        <taxon>Dioscoreales</taxon>
        <taxon>Dioscoreaceae</taxon>
        <taxon>Dioscorea</taxon>
    </lineage>
</organism>
<evidence type="ECO:0000313" key="4">
    <source>
        <dbReference type="RefSeq" id="XP_039120386.1"/>
    </source>
</evidence>
<protein>
    <submittedName>
        <fullName evidence="4">Uncharacterized protein LOC120256784</fullName>
    </submittedName>
</protein>
<evidence type="ECO:0000313" key="3">
    <source>
        <dbReference type="Proteomes" id="UP001515500"/>
    </source>
</evidence>
<feature type="transmembrane region" description="Helical" evidence="2">
    <location>
        <begin position="116"/>
        <end position="138"/>
    </location>
</feature>
<keyword evidence="3" id="KW-1185">Reference proteome</keyword>
<dbReference type="PANTHER" id="PTHR35830">
    <property type="entry name" value="OS05G0299200 PROTEIN"/>
    <property type="match status" value="1"/>
</dbReference>
<keyword evidence="2" id="KW-0472">Membrane</keyword>
<dbReference type="AlphaFoldDB" id="A0AB40AZD9"/>
<gene>
    <name evidence="4" type="primary">LOC120256784</name>
</gene>
<reference evidence="4" key="1">
    <citation type="submission" date="2025-08" db="UniProtKB">
        <authorList>
            <consortium name="RefSeq"/>
        </authorList>
    </citation>
    <scope>IDENTIFICATION</scope>
</reference>
<dbReference type="GeneID" id="120256784"/>
<sequence>MNGAVTSPPELFYTHCGHREFGANPSLCLSSSLFRRGRRPDTRRRPPDRDFELSISIAEFSSRAFSSLNRILRTSEFRLRRVLSSGADAYNDLRTSVRVDRGNRIVFSCRRSSLDFVASLLLWSFVTVLAARVLVWLWRQLRFRGFGNWLVVRRDRSLGGREVVVGRRRVSVPVNPLSPSATRAELKIKERYQKNRLAKRDKLPHWWPEPITSQVASDRKEELQREANRLVRAIMDSRMNGMDYKEDDIIQLRQICRISGANVFFETTNVRDSFYRAAVVLVINNCIRIRQPDATPQIDGEDARRFISGLGGNIGLDNVHAARLVRAAVAAHTRSWILQCWAFEVQGKRSEAKEEISKICQIHRIFPFEENSPEMEMVASGLKKNLRIDQRKHLLNLFVEVCGAEGQKIAAEALDMMHLNGSEGDVVRYHPEL</sequence>
<feature type="coiled-coil region" evidence="1">
    <location>
        <begin position="213"/>
        <end position="240"/>
    </location>
</feature>
<name>A0AB40AZD9_DIOCR</name>
<dbReference type="PANTHER" id="PTHR35830:SF1">
    <property type="entry name" value="OS05G0299200 PROTEIN"/>
    <property type="match status" value="1"/>
</dbReference>
<keyword evidence="1" id="KW-0175">Coiled coil</keyword>